<sequence>MDLMRTVPFAIGMLFAAEGHSAGGSADTSPNDFRLSGVALELGTYKGEPAFKMTMPSEAIQDPQKEQLSDRNFMAWLPLDFGDGVVEVDVASELVTDAPAYARGFIGLTFRIDKEGRFESIYLRPTNSVADDQVRRNHSVQYVAYPDYRFDRLRRESPEKYESYAKLDLGRWIHMKIVVSGQKAVLYLDGNTEPALIVNDLKFGPDQHGGVGVWLESGTVAYFRNLKVKPTP</sequence>
<dbReference type="RefSeq" id="WP_208545258.1">
    <property type="nucleotide sequence ID" value="NZ_FNEW01000007.1"/>
</dbReference>
<dbReference type="EMBL" id="FNEW01000007">
    <property type="protein sequence ID" value="SDK35029.1"/>
    <property type="molecule type" value="Genomic_DNA"/>
</dbReference>
<name>A0A7Z7FS55_9HYPH</name>
<dbReference type="AlphaFoldDB" id="A0A7Z7FS55"/>
<organism evidence="1 2">
    <name type="scientific">Agrobacterium fabrum</name>
    <dbReference type="NCBI Taxonomy" id="1176649"/>
    <lineage>
        <taxon>Bacteria</taxon>
        <taxon>Pseudomonadati</taxon>
        <taxon>Pseudomonadota</taxon>
        <taxon>Alphaproteobacteria</taxon>
        <taxon>Hyphomicrobiales</taxon>
        <taxon>Rhizobiaceae</taxon>
        <taxon>Rhizobium/Agrobacterium group</taxon>
        <taxon>Agrobacterium</taxon>
        <taxon>Agrobacterium tumefaciens complex</taxon>
    </lineage>
</organism>
<proteinExistence type="predicted"/>
<reference evidence="1 2" key="1">
    <citation type="submission" date="2016-10" db="EMBL/GenBank/DDBJ databases">
        <authorList>
            <person name="Varghese N."/>
            <person name="Submissions S."/>
        </authorList>
    </citation>
    <scope>NUCLEOTIDE SEQUENCE [LARGE SCALE GENOMIC DNA]</scope>
    <source>
        <strain evidence="1 2">PDC82</strain>
    </source>
</reference>
<comment type="caution">
    <text evidence="1">The sequence shown here is derived from an EMBL/GenBank/DDBJ whole genome shotgun (WGS) entry which is preliminary data.</text>
</comment>
<gene>
    <name evidence="1" type="ORF">SAMN05428983_4696</name>
</gene>
<accession>A0A7Z7FS55</accession>
<evidence type="ECO:0008006" key="3">
    <source>
        <dbReference type="Google" id="ProtNLM"/>
    </source>
</evidence>
<dbReference type="Gene3D" id="2.60.120.560">
    <property type="entry name" value="Exo-inulinase, domain 1"/>
    <property type="match status" value="1"/>
</dbReference>
<evidence type="ECO:0000313" key="1">
    <source>
        <dbReference type="EMBL" id="SDK35029.1"/>
    </source>
</evidence>
<dbReference type="Proteomes" id="UP000198917">
    <property type="component" value="Unassembled WGS sequence"/>
</dbReference>
<protein>
    <recommendedName>
        <fullName evidence="3">3-keto-disaccharide hydrolase domain-containing protein</fullName>
    </recommendedName>
</protein>
<evidence type="ECO:0000313" key="2">
    <source>
        <dbReference type="Proteomes" id="UP000198917"/>
    </source>
</evidence>